<sequence>MRRPVPFGHEFRKAYYASLDENINPVNHGSYGATPDPVYDAYFTHVKADAAYPDRYCRIQLRDDYVAALKSLADLVHCDYRWLALVNNTTTGVNTVLRSLKFRAGDKVLIASTSYGACAKTVAFLRNTVGVEPVVVELNYPISDDEVVAQFAAAFTEHRPKLAMFDAVSSMPGVTVPFPRLVELCRQHSVLSLIDAAHSVGLLPLNLSETRPDFFVSSLHKWLGVPRGCGMLYIDRSHWHQVETLPISHSYVEPADATDDDDWLINHFFFTGTNNYAQIASIPAAIAFREQVGGEAAIHKYCGDLATEVGERLAAKWGTQYLHNDPKIAMVTVEIPLDRFDAPYQQFADNFDAWSNYSGEIMLDRRQFVPWIAHNGKLWARFSCQVYTEAADFYRASDVLVAALATTVADAKKGLVH</sequence>
<dbReference type="RefSeq" id="XP_034012026.1">
    <property type="nucleotide sequence ID" value="XM_034155996.1"/>
</dbReference>
<dbReference type="GeneID" id="54781905"/>
<dbReference type="PANTHER" id="PTHR43092">
    <property type="entry name" value="L-CYSTEINE DESULFHYDRASE"/>
    <property type="match status" value="1"/>
</dbReference>
<comment type="caution">
    <text evidence="3">The sequence shown here is derived from an EMBL/GenBank/DDBJ whole genome shotgun (WGS) entry which is preliminary data.</text>
</comment>
<evidence type="ECO:0000313" key="3">
    <source>
        <dbReference type="EMBL" id="KAA8901545.1"/>
    </source>
</evidence>
<dbReference type="EMBL" id="SWFT01000102">
    <property type="protein sequence ID" value="KAA8901545.1"/>
    <property type="molecule type" value="Genomic_DNA"/>
</dbReference>
<name>A0A642UNZ2_DIURU</name>
<gene>
    <name evidence="3" type="ORF">DIURU_003254</name>
</gene>
<dbReference type="InterPro" id="IPR015421">
    <property type="entry name" value="PyrdxlP-dep_Trfase_major"/>
</dbReference>
<evidence type="ECO:0000256" key="1">
    <source>
        <dbReference type="ARBA" id="ARBA00022898"/>
    </source>
</evidence>
<organism evidence="3 4">
    <name type="scientific">Diutina rugosa</name>
    <name type="common">Yeast</name>
    <name type="synonym">Candida rugosa</name>
    <dbReference type="NCBI Taxonomy" id="5481"/>
    <lineage>
        <taxon>Eukaryota</taxon>
        <taxon>Fungi</taxon>
        <taxon>Dikarya</taxon>
        <taxon>Ascomycota</taxon>
        <taxon>Saccharomycotina</taxon>
        <taxon>Pichiomycetes</taxon>
        <taxon>Debaryomycetaceae</taxon>
        <taxon>Diutina</taxon>
    </lineage>
</organism>
<dbReference type="OrthoDB" id="5978656at2759"/>
<protein>
    <recommendedName>
        <fullName evidence="2">Aminotransferase class V domain-containing protein</fullName>
    </recommendedName>
</protein>
<dbReference type="InterPro" id="IPR000192">
    <property type="entry name" value="Aminotrans_V_dom"/>
</dbReference>
<dbReference type="SUPFAM" id="SSF53383">
    <property type="entry name" value="PLP-dependent transferases"/>
    <property type="match status" value="1"/>
</dbReference>
<dbReference type="AlphaFoldDB" id="A0A642UNZ2"/>
<dbReference type="VEuPathDB" id="FungiDB:DIURU_003254"/>
<dbReference type="Pfam" id="PF00266">
    <property type="entry name" value="Aminotran_5"/>
    <property type="match status" value="1"/>
</dbReference>
<dbReference type="InterPro" id="IPR015424">
    <property type="entry name" value="PyrdxlP-dep_Trfase"/>
</dbReference>
<evidence type="ECO:0000259" key="2">
    <source>
        <dbReference type="Pfam" id="PF00266"/>
    </source>
</evidence>
<proteinExistence type="predicted"/>
<dbReference type="Gene3D" id="3.40.640.10">
    <property type="entry name" value="Type I PLP-dependent aspartate aminotransferase-like (Major domain)"/>
    <property type="match status" value="1"/>
</dbReference>
<accession>A0A642UNZ2</accession>
<evidence type="ECO:0000313" key="4">
    <source>
        <dbReference type="Proteomes" id="UP000449547"/>
    </source>
</evidence>
<dbReference type="Gene3D" id="3.90.1150.10">
    <property type="entry name" value="Aspartate Aminotransferase, domain 1"/>
    <property type="match status" value="1"/>
</dbReference>
<reference evidence="3 4" key="1">
    <citation type="submission" date="2019-07" db="EMBL/GenBank/DDBJ databases">
        <title>Genome assembly of two rare yeast pathogens: Diutina rugosa and Trichomonascus ciferrii.</title>
        <authorList>
            <person name="Mixao V."/>
            <person name="Saus E."/>
            <person name="Hansen A."/>
            <person name="Lass-Flor C."/>
            <person name="Gabaldon T."/>
        </authorList>
    </citation>
    <scope>NUCLEOTIDE SEQUENCE [LARGE SCALE GENOMIC DNA]</scope>
    <source>
        <strain evidence="3 4">CBS 613</strain>
    </source>
</reference>
<keyword evidence="4" id="KW-1185">Reference proteome</keyword>
<keyword evidence="1" id="KW-0663">Pyridoxal phosphate</keyword>
<dbReference type="Proteomes" id="UP000449547">
    <property type="component" value="Unassembled WGS sequence"/>
</dbReference>
<dbReference type="OMA" id="TGNCHKW"/>
<dbReference type="InterPro" id="IPR015422">
    <property type="entry name" value="PyrdxlP-dep_Trfase_small"/>
</dbReference>
<feature type="domain" description="Aminotransferase class V" evidence="2">
    <location>
        <begin position="58"/>
        <end position="330"/>
    </location>
</feature>
<dbReference type="PANTHER" id="PTHR43092:SF2">
    <property type="entry name" value="HERCYNYLCYSTEINE SULFOXIDE LYASE"/>
    <property type="match status" value="1"/>
</dbReference>